<name>C7NSY5_HALUD</name>
<dbReference type="InterPro" id="IPR009051">
    <property type="entry name" value="Helical_ferredxn"/>
</dbReference>
<dbReference type="SUPFAM" id="SSF46548">
    <property type="entry name" value="alpha-helical ferredoxin"/>
    <property type="match status" value="1"/>
</dbReference>
<sequence length="492" mass="54231">MTERHPGGYRQHRRRPIGKRDPDERKDDYDEVWAEKWDDEHLAEQGERCMDCGTPTCMGGCPIGNIIPDWNDLVHRDDWKRALERLHATNNFPEFTGYNCPAPCENSCVLAYNDDPVTIKSIERAIADRGWEEGWIQPEPPEQRTDYEVAIVGSGPAGLSAAQQLNRAGHHVTVFERADEIGGLMRYGIPDQKFAKDRVERRVDQLREEGITFETNAEIGGNVPVERIEEDFDASVIAVGSQKPIDLPLPGRDLDGIHFAMDYLTQQNRRNARKDVPGPDIDADGKDVVVLGGGDTGADCVATAHRQGADQVVQIELLPKPPVERPPENSWPDQPQTYKKTYAQEEGAIEEYCVDTNAFVDADGDGVVDTLEADRVIWEEGGEGPPEKKVSEANLEIPADLVILAVGFEAPESSPFEPLGIELEDDGTLATDEDMMTSVDGVFAAGDADMGPSLIVWAIGSGRDVARHVDLHLTGETDLPPSLETPNEPLVQ</sequence>
<evidence type="ECO:0000256" key="2">
    <source>
        <dbReference type="ARBA" id="ARBA00023002"/>
    </source>
</evidence>
<organism evidence="7 8">
    <name type="scientific">Halorhabdus utahensis (strain DSM 12940 / JCM 11049 / AX-2)</name>
    <dbReference type="NCBI Taxonomy" id="519442"/>
    <lineage>
        <taxon>Archaea</taxon>
        <taxon>Methanobacteriati</taxon>
        <taxon>Methanobacteriota</taxon>
        <taxon>Stenosarchaea group</taxon>
        <taxon>Halobacteria</taxon>
        <taxon>Halobacteriales</taxon>
        <taxon>Haloarculaceae</taxon>
        <taxon>Halorhabdus</taxon>
    </lineage>
</organism>
<dbReference type="InterPro" id="IPR028261">
    <property type="entry name" value="DPD_II"/>
</dbReference>
<keyword evidence="3" id="KW-0314">Glutamate biosynthesis</keyword>
<dbReference type="Pfam" id="PF14691">
    <property type="entry name" value="Fer4_20"/>
    <property type="match status" value="1"/>
</dbReference>
<dbReference type="GO" id="GO:0016639">
    <property type="term" value="F:oxidoreductase activity, acting on the CH-NH2 group of donors, NAD or NADP as acceptor"/>
    <property type="evidence" value="ECO:0007669"/>
    <property type="project" value="InterPro"/>
</dbReference>
<dbReference type="InterPro" id="IPR023753">
    <property type="entry name" value="FAD/NAD-binding_dom"/>
</dbReference>
<dbReference type="PRINTS" id="PR00419">
    <property type="entry name" value="ADXRDTASE"/>
</dbReference>
<dbReference type="HOGENOM" id="CLU_000422_3_1_2"/>
<feature type="region of interest" description="Disordered" evidence="5">
    <location>
        <begin position="1"/>
        <end position="29"/>
    </location>
</feature>
<dbReference type="Proteomes" id="UP000002071">
    <property type="component" value="Chromosome"/>
</dbReference>
<reference evidence="7 8" key="1">
    <citation type="journal article" date="2009" name="Stand. Genomic Sci.">
        <title>Complete genome sequence of Halorhabdus utahensis type strain (AX-2).</title>
        <authorList>
            <person name="Anderson I."/>
            <person name="Tindall B.J."/>
            <person name="Pomrenke H."/>
            <person name="Goker M."/>
            <person name="Lapidus A."/>
            <person name="Nolan M."/>
            <person name="Copeland A."/>
            <person name="Glavina Del Rio T."/>
            <person name="Chen F."/>
            <person name="Tice H."/>
            <person name="Cheng J.F."/>
            <person name="Lucas S."/>
            <person name="Chertkov O."/>
            <person name="Bruce D."/>
            <person name="Brettin T."/>
            <person name="Detter J.C."/>
            <person name="Han C."/>
            <person name="Goodwin L."/>
            <person name="Land M."/>
            <person name="Hauser L."/>
            <person name="Chang Y.J."/>
            <person name="Jeffries C.D."/>
            <person name="Pitluck S."/>
            <person name="Pati A."/>
            <person name="Mavromatis K."/>
            <person name="Ivanova N."/>
            <person name="Ovchinnikova G."/>
            <person name="Chen A."/>
            <person name="Palaniappan K."/>
            <person name="Chain P."/>
            <person name="Rohde M."/>
            <person name="Bristow J."/>
            <person name="Eisen J.A."/>
            <person name="Markowitz V."/>
            <person name="Hugenholtz P."/>
            <person name="Kyrpides N.C."/>
            <person name="Klenk H.P."/>
        </authorList>
    </citation>
    <scope>NUCLEOTIDE SEQUENCE [LARGE SCALE GENOMIC DNA]</scope>
    <source>
        <strain evidence="8">DSM 12940 / JCM 11049 / AX-2</strain>
    </source>
</reference>
<protein>
    <submittedName>
        <fullName evidence="7">Glutamate synthase, NADH/NADPH, small subunit</fullName>
    </submittedName>
</protein>
<dbReference type="STRING" id="519442.Huta_0609"/>
<dbReference type="InterPro" id="IPR051394">
    <property type="entry name" value="Glutamate_Synthase"/>
</dbReference>
<feature type="domain" description="4Fe-4S ferredoxin-type" evidence="6">
    <location>
        <begin position="39"/>
        <end position="71"/>
    </location>
</feature>
<dbReference type="PROSITE" id="PS51379">
    <property type="entry name" value="4FE4S_FER_2"/>
    <property type="match status" value="1"/>
</dbReference>
<comment type="pathway">
    <text evidence="4">Amino-acid biosynthesis.</text>
</comment>
<keyword evidence="2" id="KW-0560">Oxidoreductase</keyword>
<dbReference type="GO" id="GO:0006537">
    <property type="term" value="P:glutamate biosynthetic process"/>
    <property type="evidence" value="ECO:0007669"/>
    <property type="project" value="UniProtKB-KW"/>
</dbReference>
<gene>
    <name evidence="7" type="ordered locus">Huta_0609</name>
</gene>
<dbReference type="NCBIfam" id="TIGR01317">
    <property type="entry name" value="GOGAT_sm_gam"/>
    <property type="match status" value="1"/>
</dbReference>
<dbReference type="PANTHER" id="PTHR43100">
    <property type="entry name" value="GLUTAMATE SYNTHASE [NADPH] SMALL CHAIN"/>
    <property type="match status" value="1"/>
</dbReference>
<dbReference type="SUPFAM" id="SSF51971">
    <property type="entry name" value="Nucleotide-binding domain"/>
    <property type="match status" value="2"/>
</dbReference>
<dbReference type="RefSeq" id="WP_015788377.1">
    <property type="nucleotide sequence ID" value="NC_013158.1"/>
</dbReference>
<dbReference type="Pfam" id="PF07992">
    <property type="entry name" value="Pyr_redox_2"/>
    <property type="match status" value="1"/>
</dbReference>
<dbReference type="Gene3D" id="3.50.50.60">
    <property type="entry name" value="FAD/NAD(P)-binding domain"/>
    <property type="match status" value="2"/>
</dbReference>
<evidence type="ECO:0000256" key="4">
    <source>
        <dbReference type="ARBA" id="ARBA00029440"/>
    </source>
</evidence>
<dbReference type="EMBL" id="CP001687">
    <property type="protein sequence ID" value="ACV10796.1"/>
    <property type="molecule type" value="Genomic_DNA"/>
</dbReference>
<evidence type="ECO:0000313" key="7">
    <source>
        <dbReference type="EMBL" id="ACV10796.1"/>
    </source>
</evidence>
<dbReference type="InterPro" id="IPR017896">
    <property type="entry name" value="4Fe4S_Fe-S-bd"/>
</dbReference>
<proteinExistence type="predicted"/>
<dbReference type="PANTHER" id="PTHR43100:SF1">
    <property type="entry name" value="GLUTAMATE SYNTHASE [NADPH] SMALL CHAIN"/>
    <property type="match status" value="1"/>
</dbReference>
<dbReference type="Gene3D" id="1.10.1060.10">
    <property type="entry name" value="Alpha-helical ferredoxin"/>
    <property type="match status" value="1"/>
</dbReference>
<evidence type="ECO:0000256" key="5">
    <source>
        <dbReference type="SAM" id="MobiDB-lite"/>
    </source>
</evidence>
<dbReference type="GeneID" id="8382877"/>
<feature type="compositionally biased region" description="Basic and acidic residues" evidence="5">
    <location>
        <begin position="18"/>
        <end position="29"/>
    </location>
</feature>
<dbReference type="eggNOG" id="arCOG01292">
    <property type="taxonomic scope" value="Archaea"/>
</dbReference>
<dbReference type="GO" id="GO:0051536">
    <property type="term" value="F:iron-sulfur cluster binding"/>
    <property type="evidence" value="ECO:0007669"/>
    <property type="project" value="InterPro"/>
</dbReference>
<evidence type="ECO:0000259" key="6">
    <source>
        <dbReference type="PROSITE" id="PS51379"/>
    </source>
</evidence>
<dbReference type="InterPro" id="IPR006005">
    <property type="entry name" value="Glut_synth_ssu1"/>
</dbReference>
<accession>C7NSY5</accession>
<dbReference type="AlphaFoldDB" id="C7NSY5"/>
<dbReference type="InterPro" id="IPR036188">
    <property type="entry name" value="FAD/NAD-bd_sf"/>
</dbReference>
<keyword evidence="1" id="KW-0028">Amino-acid biosynthesis</keyword>
<evidence type="ECO:0000313" key="8">
    <source>
        <dbReference type="Proteomes" id="UP000002071"/>
    </source>
</evidence>
<evidence type="ECO:0000256" key="3">
    <source>
        <dbReference type="ARBA" id="ARBA00023164"/>
    </source>
</evidence>
<keyword evidence="8" id="KW-1185">Reference proteome</keyword>
<dbReference type="OrthoDB" id="27922at2157"/>
<evidence type="ECO:0000256" key="1">
    <source>
        <dbReference type="ARBA" id="ARBA00022605"/>
    </source>
</evidence>
<dbReference type="KEGG" id="hut:Huta_0609"/>